<dbReference type="AlphaFoldDB" id="A0A8H2PM71"/>
<evidence type="ECO:0000256" key="2">
    <source>
        <dbReference type="ARBA" id="ARBA00023186"/>
    </source>
</evidence>
<evidence type="ECO:0000256" key="3">
    <source>
        <dbReference type="HAMAP-Rule" id="MF_01385"/>
    </source>
</evidence>
<dbReference type="HAMAP" id="MF_01385">
    <property type="entry name" value="UreF"/>
    <property type="match status" value="1"/>
</dbReference>
<dbReference type="GO" id="GO:0005737">
    <property type="term" value="C:cytoplasm"/>
    <property type="evidence" value="ECO:0007669"/>
    <property type="project" value="UniProtKB-SubCell"/>
</dbReference>
<dbReference type="Gene3D" id="1.10.4190.10">
    <property type="entry name" value="Urease accessory protein UreF"/>
    <property type="match status" value="1"/>
</dbReference>
<dbReference type="EMBL" id="SZVP01000011">
    <property type="protein sequence ID" value="TMM44060.1"/>
    <property type="molecule type" value="Genomic_DNA"/>
</dbReference>
<dbReference type="InterPro" id="IPR002639">
    <property type="entry name" value="UreF"/>
</dbReference>
<gene>
    <name evidence="3" type="primary">ureF</name>
    <name evidence="4" type="ORF">FCS21_11725</name>
</gene>
<accession>A0A8H2PM71</accession>
<reference evidence="4 5" key="1">
    <citation type="submission" date="2019-05" db="EMBL/GenBank/DDBJ databases">
        <title>Colwellia ponticola sp. nov., isolated from seawater.</title>
        <authorList>
            <person name="Yoon J.-H."/>
        </authorList>
    </citation>
    <scope>NUCLEOTIDE SEQUENCE [LARGE SCALE GENOMIC DNA]</scope>
    <source>
        <strain evidence="4 5">OISW-25</strain>
    </source>
</reference>
<organism evidence="4 5">
    <name type="scientific">Colwellia ponticola</name>
    <dbReference type="NCBI Taxonomy" id="2304625"/>
    <lineage>
        <taxon>Bacteria</taxon>
        <taxon>Pseudomonadati</taxon>
        <taxon>Pseudomonadota</taxon>
        <taxon>Gammaproteobacteria</taxon>
        <taxon>Alteromonadales</taxon>
        <taxon>Colwelliaceae</taxon>
        <taxon>Colwellia</taxon>
    </lineage>
</organism>
<keyword evidence="2 3" id="KW-0143">Chaperone</keyword>
<name>A0A8H2PM71_9GAMM</name>
<comment type="subunit">
    <text evidence="3">UreD, UreF and UreG form a complex that acts as a GTP-hydrolysis-dependent molecular chaperone, activating the urease apoprotein by helping to assemble the nickel containing metallocenter of UreC. The UreE protein probably delivers the nickel.</text>
</comment>
<evidence type="ECO:0000313" key="5">
    <source>
        <dbReference type="Proteomes" id="UP000307702"/>
    </source>
</evidence>
<comment type="function">
    <text evidence="3">Required for maturation of urease via the functional incorporation of the urease nickel metallocenter.</text>
</comment>
<proteinExistence type="inferred from homology"/>
<evidence type="ECO:0000256" key="1">
    <source>
        <dbReference type="ARBA" id="ARBA00022988"/>
    </source>
</evidence>
<dbReference type="InterPro" id="IPR038277">
    <property type="entry name" value="UreF_sf"/>
</dbReference>
<comment type="similarity">
    <text evidence="3">Belongs to the UreF family.</text>
</comment>
<keyword evidence="5" id="KW-1185">Reference proteome</keyword>
<comment type="caution">
    <text evidence="4">The sequence shown here is derived from an EMBL/GenBank/DDBJ whole genome shotgun (WGS) entry which is preliminary data.</text>
</comment>
<protein>
    <recommendedName>
        <fullName evidence="3">Urease accessory protein UreF</fullName>
    </recommendedName>
</protein>
<dbReference type="Proteomes" id="UP000307702">
    <property type="component" value="Unassembled WGS sequence"/>
</dbReference>
<evidence type="ECO:0000313" key="4">
    <source>
        <dbReference type="EMBL" id="TMM44060.1"/>
    </source>
</evidence>
<dbReference type="PANTHER" id="PTHR33620">
    <property type="entry name" value="UREASE ACCESSORY PROTEIN F"/>
    <property type="match status" value="1"/>
</dbReference>
<sequence length="253" mass="28095">MVPTVTVDTHMITKPANSIQLNRLLQLCSANLPVGGFSFSQGLEYGVEMGWLTSPQTTASWININLQESIAQTDLAILKRLFNALSLHDAPDESSHNKDYDLTAFIYWNNHLIACRESHELLLADLAMGKALIRLIKQLDKINIDAYQAIIALPEISFVSAFALCAYVFQLDLMSAQSGYCWTYIDNQVAAATKLVPLGQTQAQNLLFELTMNTELIIEKANAIGDDDIGSSLPHLAMASAWHETQYSRLFRS</sequence>
<dbReference type="Pfam" id="PF01730">
    <property type="entry name" value="UreF"/>
    <property type="match status" value="1"/>
</dbReference>
<keyword evidence="1 3" id="KW-0996">Nickel insertion</keyword>
<keyword evidence="3" id="KW-0963">Cytoplasm</keyword>
<dbReference type="GO" id="GO:0016151">
    <property type="term" value="F:nickel cation binding"/>
    <property type="evidence" value="ECO:0007669"/>
    <property type="project" value="UniProtKB-UniRule"/>
</dbReference>
<dbReference type="PANTHER" id="PTHR33620:SF1">
    <property type="entry name" value="UREASE ACCESSORY PROTEIN F"/>
    <property type="match status" value="1"/>
</dbReference>
<dbReference type="PIRSF" id="PIRSF009467">
    <property type="entry name" value="Ureas_acces_UreF"/>
    <property type="match status" value="1"/>
</dbReference>
<dbReference type="OrthoDB" id="9798772at2"/>
<comment type="subcellular location">
    <subcellularLocation>
        <location evidence="3">Cytoplasm</location>
    </subcellularLocation>
</comment>